<proteinExistence type="predicted"/>
<comment type="caution">
    <text evidence="1">The sequence shown here is derived from an EMBL/GenBank/DDBJ whole genome shotgun (WGS) entry which is preliminary data.</text>
</comment>
<evidence type="ECO:0000313" key="1">
    <source>
        <dbReference type="EMBL" id="KAL1251789.1"/>
    </source>
</evidence>
<gene>
    <name evidence="1" type="ORF">QQF64_019585</name>
</gene>
<evidence type="ECO:0000313" key="2">
    <source>
        <dbReference type="Proteomes" id="UP001558613"/>
    </source>
</evidence>
<organism evidence="1 2">
    <name type="scientific">Cirrhinus molitorella</name>
    <name type="common">mud carp</name>
    <dbReference type="NCBI Taxonomy" id="172907"/>
    <lineage>
        <taxon>Eukaryota</taxon>
        <taxon>Metazoa</taxon>
        <taxon>Chordata</taxon>
        <taxon>Craniata</taxon>
        <taxon>Vertebrata</taxon>
        <taxon>Euteleostomi</taxon>
        <taxon>Actinopterygii</taxon>
        <taxon>Neopterygii</taxon>
        <taxon>Teleostei</taxon>
        <taxon>Ostariophysi</taxon>
        <taxon>Cypriniformes</taxon>
        <taxon>Cyprinidae</taxon>
        <taxon>Labeoninae</taxon>
        <taxon>Labeonini</taxon>
        <taxon>Cirrhinus</taxon>
    </lineage>
</organism>
<dbReference type="Proteomes" id="UP001558613">
    <property type="component" value="Unassembled WGS sequence"/>
</dbReference>
<reference evidence="1 2" key="1">
    <citation type="submission" date="2023-09" db="EMBL/GenBank/DDBJ databases">
        <authorList>
            <person name="Wang M."/>
        </authorList>
    </citation>
    <scope>NUCLEOTIDE SEQUENCE [LARGE SCALE GENOMIC DNA]</scope>
    <source>
        <strain evidence="1">GT-2023</strain>
        <tissue evidence="1">Liver</tissue>
    </source>
</reference>
<protein>
    <submittedName>
        <fullName evidence="1">Uncharacterized protein</fullName>
    </submittedName>
</protein>
<keyword evidence="2" id="KW-1185">Reference proteome</keyword>
<dbReference type="EMBL" id="JAYMGO010000022">
    <property type="protein sequence ID" value="KAL1251789.1"/>
    <property type="molecule type" value="Genomic_DNA"/>
</dbReference>
<sequence length="189" mass="21283">MESDHIPERVCTVKLKHCVTLQPQTEHLVWGKLPINSAMSVGSTVLVEPTQCKCGPKQIMVGRVITPLWGDGWIPVKVINPSNSVLTLRRNAKIADVSPCIAVEDLPESDYIKSQAQHFQHDDGSQESEDEMVQTLNDLGLNDLDLTACVVPSTWKMKLLHLVKEYESIFSRNKMDFWRKLKILYIGSA</sequence>
<name>A0ABR3LJ78_9TELE</name>
<accession>A0ABR3LJ78</accession>